<protein>
    <submittedName>
        <fullName evidence="2">Uncharacterized protein</fullName>
    </submittedName>
</protein>
<organism evidence="2">
    <name type="scientific">marine sediment metagenome</name>
    <dbReference type="NCBI Taxonomy" id="412755"/>
    <lineage>
        <taxon>unclassified sequences</taxon>
        <taxon>metagenomes</taxon>
        <taxon>ecological metagenomes</taxon>
    </lineage>
</organism>
<proteinExistence type="predicted"/>
<accession>X1CPL8</accession>
<comment type="caution">
    <text evidence="2">The sequence shown here is derived from an EMBL/GenBank/DDBJ whole genome shotgun (WGS) entry which is preliminary data.</text>
</comment>
<feature type="compositionally biased region" description="Basic and acidic residues" evidence="1">
    <location>
        <begin position="14"/>
        <end position="25"/>
    </location>
</feature>
<dbReference type="AlphaFoldDB" id="X1CPL8"/>
<evidence type="ECO:0000313" key="2">
    <source>
        <dbReference type="EMBL" id="GAG98068.1"/>
    </source>
</evidence>
<name>X1CPL8_9ZZZZ</name>
<evidence type="ECO:0000256" key="1">
    <source>
        <dbReference type="SAM" id="MobiDB-lite"/>
    </source>
</evidence>
<gene>
    <name evidence="2" type="ORF">S01H4_37159</name>
</gene>
<sequence length="106" mass="12047">MRTKEMGKLITQENHNDKQNIPEKKQKQKVKRTSESCEVYIGKNGKTLLSFVDPPREGDIIKIDKSDIFWTDSLDILLSLPGKSILVTKVGKTPSGEDYILLEEVE</sequence>
<feature type="region of interest" description="Disordered" evidence="1">
    <location>
        <begin position="1"/>
        <end position="29"/>
    </location>
</feature>
<reference evidence="2" key="1">
    <citation type="journal article" date="2014" name="Front. Microbiol.">
        <title>High frequency of phylogenetically diverse reductive dehalogenase-homologous genes in deep subseafloor sedimentary metagenomes.</title>
        <authorList>
            <person name="Kawai M."/>
            <person name="Futagami T."/>
            <person name="Toyoda A."/>
            <person name="Takaki Y."/>
            <person name="Nishi S."/>
            <person name="Hori S."/>
            <person name="Arai W."/>
            <person name="Tsubouchi T."/>
            <person name="Morono Y."/>
            <person name="Uchiyama I."/>
            <person name="Ito T."/>
            <person name="Fujiyama A."/>
            <person name="Inagaki F."/>
            <person name="Takami H."/>
        </authorList>
    </citation>
    <scope>NUCLEOTIDE SEQUENCE</scope>
    <source>
        <strain evidence="2">Expedition CK06-06</strain>
    </source>
</reference>
<dbReference type="EMBL" id="BART01019938">
    <property type="protein sequence ID" value="GAG98068.1"/>
    <property type="molecule type" value="Genomic_DNA"/>
</dbReference>